<dbReference type="KEGG" id="sfl:SF4283"/>
<dbReference type="SUPFAM" id="SSF51658">
    <property type="entry name" value="Xylose isomerase-like"/>
    <property type="match status" value="1"/>
</dbReference>
<dbReference type="Gene3D" id="3.20.20.150">
    <property type="entry name" value="Divalent-metal-dependent TIM barrel enzymes"/>
    <property type="match status" value="1"/>
</dbReference>
<dbReference type="AlphaFoldDB" id="A0A0H2VYX7"/>
<dbReference type="InterPro" id="IPR013022">
    <property type="entry name" value="Xyl_isomerase-like_TIM-brl"/>
</dbReference>
<dbReference type="OMA" id="FQLADWT"/>
<dbReference type="InterPro" id="IPR036237">
    <property type="entry name" value="Xyl_isomerase-like_sf"/>
</dbReference>
<evidence type="ECO:0000313" key="3">
    <source>
        <dbReference type="Proteomes" id="UP000001006"/>
    </source>
</evidence>
<sequence>MRDLLQRPDLFSINTATLGYKTPLPAIIDACAARGIGAIAPWRRELQGEDLQQITRQLAASNMSVSGLCRSTYYTAPTLAERKLAIDDNRRALDDAAVLNAACYMQVVGGLPTGTKDLYEAREQVKQGIRQLLPHSKDVGVPIALEPLHPMTAADRSCLCTLRQALDWCDELDPDGEFGLGVAVDVYHVWWDPDLASQILRAGKRILAFHVSDWLMPTTDLVNDRGMPGDGVINIPSIRRLVENAGFNGAIELEIFSPYWWQKDINSTGNDSNLLIVFYVQIMPDDLVMQLHRF</sequence>
<accession>A0A2G3EYW5</accession>
<dbReference type="PATRIC" id="fig|198214.7.peg.5052"/>
<evidence type="ECO:0000259" key="1">
    <source>
        <dbReference type="Pfam" id="PF01261"/>
    </source>
</evidence>
<feature type="domain" description="Xylose isomerase-like TIM barrel" evidence="1">
    <location>
        <begin position="28"/>
        <end position="263"/>
    </location>
</feature>
<dbReference type="PaxDb" id="198214-SF4283"/>
<reference evidence="2 3" key="1">
    <citation type="journal article" date="2002" name="Nucleic Acids Res.">
        <title>Genome sequence of Shigella flexneri 2a: insights into pathogenicity through comparison with genomes of Escherichia coli K12 and O157.</title>
        <authorList>
            <person name="Jin Q."/>
            <person name="Yuan Z."/>
            <person name="Xu J."/>
            <person name="Wang Y."/>
            <person name="Shen Y."/>
            <person name="Lu W."/>
            <person name="Wang J."/>
            <person name="Liu H."/>
            <person name="Yang J."/>
            <person name="Yang F."/>
            <person name="Zhang X."/>
            <person name="Zhang J."/>
            <person name="Yang G."/>
            <person name="Wu H."/>
            <person name="Qu D."/>
            <person name="Dong J."/>
            <person name="Sun L."/>
            <person name="Xue Y."/>
            <person name="Zhao A."/>
            <person name="Gao Y."/>
            <person name="Zhu J."/>
            <person name="Kan B."/>
            <person name="Ding K."/>
            <person name="Chen S."/>
            <person name="Cheng H."/>
            <person name="Yao Z."/>
            <person name="He B."/>
            <person name="Chen R."/>
            <person name="Ma D."/>
            <person name="Qiang B."/>
            <person name="Wen Y."/>
            <person name="Hou Y."/>
            <person name="Yu J."/>
        </authorList>
    </citation>
    <scope>NUCLEOTIDE SEQUENCE [LARGE SCALE GENOMIC DNA]</scope>
    <source>
        <strain evidence="3">301 / Serotype 2a</strain>
    </source>
</reference>
<gene>
    <name evidence="2" type="ordered locus">SF4283</name>
</gene>
<evidence type="ECO:0000313" key="2">
    <source>
        <dbReference type="EMBL" id="AAN45701.1"/>
    </source>
</evidence>
<dbReference type="EMBL" id="AE005674">
    <property type="protein sequence ID" value="AAN45701.1"/>
    <property type="molecule type" value="Genomic_DNA"/>
</dbReference>
<dbReference type="Proteomes" id="UP000001006">
    <property type="component" value="Chromosome"/>
</dbReference>
<dbReference type="InterPro" id="IPR050312">
    <property type="entry name" value="IolE/XylAMocC-like"/>
</dbReference>
<organism evidence="2 3">
    <name type="scientific">Shigella flexneri</name>
    <dbReference type="NCBI Taxonomy" id="623"/>
    <lineage>
        <taxon>Bacteria</taxon>
        <taxon>Pseudomonadati</taxon>
        <taxon>Pseudomonadota</taxon>
        <taxon>Gammaproteobacteria</taxon>
        <taxon>Enterobacterales</taxon>
        <taxon>Enterobacteriaceae</taxon>
        <taxon>Shigella</taxon>
    </lineage>
</organism>
<dbReference type="PANTHER" id="PTHR12110">
    <property type="entry name" value="HYDROXYPYRUVATE ISOMERASE"/>
    <property type="match status" value="1"/>
</dbReference>
<dbReference type="Pfam" id="PF01261">
    <property type="entry name" value="AP_endonuc_2"/>
    <property type="match status" value="1"/>
</dbReference>
<keyword evidence="3" id="KW-1185">Reference proteome</keyword>
<protein>
    <recommendedName>
        <fullName evidence="1">Xylose isomerase-like TIM barrel domain-containing protein</fullName>
    </recommendedName>
</protein>
<accession>Q7BYK7</accession>
<dbReference type="RefSeq" id="NP_709994.1">
    <property type="nucleotide sequence ID" value="NC_004337.2"/>
</dbReference>
<dbReference type="PANTHER" id="PTHR12110:SF52">
    <property type="entry name" value="XYLOSE ISOMERASE"/>
    <property type="match status" value="1"/>
</dbReference>
<accession>Q83IK5</accession>
<dbReference type="RefSeq" id="WP_001205243.1">
    <property type="nucleotide sequence ID" value="NZ_CP026765.1"/>
</dbReference>
<name>A0A0H2VYX7_SHIFL</name>
<accession>A0A0H2VYX7</accession>
<proteinExistence type="predicted"/>
<dbReference type="GeneID" id="1027625"/>